<organism evidence="2 3">
    <name type="scientific">Mycolicibacterium neoaurum VKM Ac-1815D</name>
    <dbReference type="NCBI Taxonomy" id="700508"/>
    <lineage>
        <taxon>Bacteria</taxon>
        <taxon>Bacillati</taxon>
        <taxon>Actinomycetota</taxon>
        <taxon>Actinomycetes</taxon>
        <taxon>Mycobacteriales</taxon>
        <taxon>Mycobacteriaceae</taxon>
        <taxon>Mycolicibacterium</taxon>
    </lineage>
</organism>
<gene>
    <name evidence="2" type="ORF">D174_14130</name>
</gene>
<dbReference type="SUPFAM" id="SSF51735">
    <property type="entry name" value="NAD(P)-binding Rossmann-fold domains"/>
    <property type="match status" value="1"/>
</dbReference>
<dbReference type="RefSeq" id="WP_019512894.1">
    <property type="nucleotide sequence ID" value="NC_023036.2"/>
</dbReference>
<evidence type="ECO:0000313" key="3">
    <source>
        <dbReference type="Proteomes" id="UP000018763"/>
    </source>
</evidence>
<dbReference type="Proteomes" id="UP000018763">
    <property type="component" value="Chromosome"/>
</dbReference>
<accession>V5XB33</accession>
<evidence type="ECO:0000313" key="2">
    <source>
        <dbReference type="EMBL" id="AHC25650.1"/>
    </source>
</evidence>
<dbReference type="Gene3D" id="3.40.50.720">
    <property type="entry name" value="NAD(P)-binding Rossmann-like Domain"/>
    <property type="match status" value="1"/>
</dbReference>
<dbReference type="AlphaFoldDB" id="V5XB33"/>
<proteinExistence type="predicted"/>
<dbReference type="InterPro" id="IPR036291">
    <property type="entry name" value="NAD(P)-bd_dom_sf"/>
</dbReference>
<dbReference type="PANTHER" id="PTHR43162:SF1">
    <property type="entry name" value="PRESTALK A DIFFERENTIATION PROTEIN A"/>
    <property type="match status" value="1"/>
</dbReference>
<dbReference type="GeneID" id="43450623"/>
<dbReference type="HOGENOM" id="CLU_007383_10_6_11"/>
<name>V5XB33_MYCNE</name>
<dbReference type="Pfam" id="PF13460">
    <property type="entry name" value="NAD_binding_10"/>
    <property type="match status" value="1"/>
</dbReference>
<dbReference type="Gene3D" id="3.90.25.10">
    <property type="entry name" value="UDP-galactose 4-epimerase, domain 1"/>
    <property type="match status" value="1"/>
</dbReference>
<dbReference type="PANTHER" id="PTHR43162">
    <property type="match status" value="1"/>
</dbReference>
<evidence type="ECO:0000259" key="1">
    <source>
        <dbReference type="Pfam" id="PF13460"/>
    </source>
</evidence>
<dbReference type="eggNOG" id="COG0702">
    <property type="taxonomic scope" value="Bacteria"/>
</dbReference>
<feature type="domain" description="NAD(P)-binding" evidence="1">
    <location>
        <begin position="7"/>
        <end position="124"/>
    </location>
</feature>
<sequence>MTILVTGATGNIGRQVVDELIALGANDIRALTVNPAKAALPDSVTAVTGYLGKPDSLPAALDGVERVYLAPHPPTLAATLEHLTAAGVRYVVALTGGAHWQQHADAVTASGLGQTQLGPGEFSDNFMMWAPQIMTGVVHDIAPDAVQSPVSMRDIARVAAHLLADLRDAHLGTMYELTGPRALTRAEIAREIGIGLGIDVEMRRCSRAEADALLRPLMGDGVDWYLDLFDGKTGDEQIANDQIANDNVERITGTPAESMAQWAARNREAFG</sequence>
<dbReference type="EMBL" id="CP006936">
    <property type="protein sequence ID" value="AHC25650.1"/>
    <property type="molecule type" value="Genomic_DNA"/>
</dbReference>
<dbReference type="KEGG" id="mne:D174_14130"/>
<keyword evidence="3" id="KW-1185">Reference proteome</keyword>
<dbReference type="InterPro" id="IPR051604">
    <property type="entry name" value="Ergot_Alk_Oxidoreductase"/>
</dbReference>
<dbReference type="InterPro" id="IPR016040">
    <property type="entry name" value="NAD(P)-bd_dom"/>
</dbReference>
<reference evidence="2 3" key="1">
    <citation type="journal article" date="2014" name="Genome Announc.">
        <title>Complete Genome Sequence of Sterol-Transforming Mycobacterium neoaurum Strain VKM Ac-1815D.</title>
        <authorList>
            <person name="Shtratnikova V.Y."/>
            <person name="Bragin E.Y."/>
            <person name="Dovbnya D.V."/>
            <person name="Pekov Y.A."/>
            <person name="Schelkunov M.I."/>
            <person name="Strizhov N."/>
            <person name="Ivashina T.V."/>
            <person name="Ashapkin V.V."/>
            <person name="Donova M.V."/>
        </authorList>
    </citation>
    <scope>NUCLEOTIDE SEQUENCE [LARGE SCALE GENOMIC DNA]</scope>
    <source>
        <strain evidence="2 3">VKM Ac-1815D</strain>
    </source>
</reference>
<protein>
    <submittedName>
        <fullName evidence="2">Hydroxylase</fullName>
    </submittedName>
</protein>